<dbReference type="InterPro" id="IPR032806">
    <property type="entry name" value="YbfD_N"/>
</dbReference>
<name>A0ABV5D0N1_9ACTN</name>
<dbReference type="Pfam" id="PF13808">
    <property type="entry name" value="DDE_Tnp_1_assoc"/>
    <property type="match status" value="1"/>
</dbReference>
<evidence type="ECO:0000313" key="4">
    <source>
        <dbReference type="Proteomes" id="UP001582793"/>
    </source>
</evidence>
<keyword evidence="1" id="KW-0812">Transmembrane</keyword>
<protein>
    <submittedName>
        <fullName evidence="3">Transposase family protein</fullName>
    </submittedName>
</protein>
<keyword evidence="1" id="KW-1133">Transmembrane helix</keyword>
<keyword evidence="1" id="KW-0472">Membrane</keyword>
<evidence type="ECO:0000259" key="2">
    <source>
        <dbReference type="Pfam" id="PF13808"/>
    </source>
</evidence>
<feature type="transmembrane region" description="Helical" evidence="1">
    <location>
        <begin position="15"/>
        <end position="35"/>
    </location>
</feature>
<sequence>MPALPSSLISPVPHALAPALAVPEAAGGLLAVLADPPDPRAQRGVRYGLAVVVTAAVCAVVAGSTGPAIAEWIADVPAATAVALGM</sequence>
<evidence type="ECO:0000313" key="3">
    <source>
        <dbReference type="EMBL" id="MFB6397806.1"/>
    </source>
</evidence>
<gene>
    <name evidence="3" type="ORF">AAFH96_32645</name>
</gene>
<proteinExistence type="predicted"/>
<comment type="caution">
    <text evidence="3">The sequence shown here is derived from an EMBL/GenBank/DDBJ whole genome shotgun (WGS) entry which is preliminary data.</text>
</comment>
<evidence type="ECO:0000256" key="1">
    <source>
        <dbReference type="SAM" id="Phobius"/>
    </source>
</evidence>
<feature type="transmembrane region" description="Helical" evidence="1">
    <location>
        <begin position="47"/>
        <end position="70"/>
    </location>
</feature>
<dbReference type="RefSeq" id="WP_375736766.1">
    <property type="nucleotide sequence ID" value="NZ_JBCGDC010000170.1"/>
</dbReference>
<keyword evidence="4" id="KW-1185">Reference proteome</keyword>
<reference evidence="3 4" key="1">
    <citation type="submission" date="2024-04" db="EMBL/GenBank/DDBJ databases">
        <title>Polymorphospora sp. isolated from Baiyangdian Lake in Xiong'an New Area.</title>
        <authorList>
            <person name="Zhang X."/>
            <person name="Liu J."/>
        </authorList>
    </citation>
    <scope>NUCLEOTIDE SEQUENCE [LARGE SCALE GENOMIC DNA]</scope>
    <source>
        <strain evidence="3 4">2-325</strain>
    </source>
</reference>
<feature type="domain" description="H repeat-associated protein N-terminal" evidence="2">
    <location>
        <begin position="32"/>
        <end position="77"/>
    </location>
</feature>
<accession>A0ABV5D0N1</accession>
<dbReference type="EMBL" id="JBCGDC010000170">
    <property type="protein sequence ID" value="MFB6397806.1"/>
    <property type="molecule type" value="Genomic_DNA"/>
</dbReference>
<dbReference type="Proteomes" id="UP001582793">
    <property type="component" value="Unassembled WGS sequence"/>
</dbReference>
<organism evidence="3 4">
    <name type="scientific">Polymorphospora lycopeni</name>
    <dbReference type="NCBI Taxonomy" id="3140240"/>
    <lineage>
        <taxon>Bacteria</taxon>
        <taxon>Bacillati</taxon>
        <taxon>Actinomycetota</taxon>
        <taxon>Actinomycetes</taxon>
        <taxon>Micromonosporales</taxon>
        <taxon>Micromonosporaceae</taxon>
        <taxon>Polymorphospora</taxon>
    </lineage>
</organism>